<feature type="region of interest" description="Disordered" evidence="1">
    <location>
        <begin position="67"/>
        <end position="99"/>
    </location>
</feature>
<dbReference type="EMBL" id="JAGPXC010000012">
    <property type="protein sequence ID" value="KAH6644997.1"/>
    <property type="molecule type" value="Genomic_DNA"/>
</dbReference>
<evidence type="ECO:0000313" key="3">
    <source>
        <dbReference type="EMBL" id="KAH6644997.1"/>
    </source>
</evidence>
<evidence type="ECO:0000256" key="1">
    <source>
        <dbReference type="SAM" id="MobiDB-lite"/>
    </source>
</evidence>
<keyword evidence="4" id="KW-1185">Reference proteome</keyword>
<dbReference type="RefSeq" id="XP_045951511.1">
    <property type="nucleotide sequence ID" value="XM_046108458.1"/>
</dbReference>
<evidence type="ECO:0000313" key="4">
    <source>
        <dbReference type="Proteomes" id="UP000758603"/>
    </source>
</evidence>
<protein>
    <submittedName>
        <fullName evidence="3">Uncharacterized protein</fullName>
    </submittedName>
</protein>
<feature type="transmembrane region" description="Helical" evidence="2">
    <location>
        <begin position="24"/>
        <end position="45"/>
    </location>
</feature>
<keyword evidence="2" id="KW-0812">Transmembrane</keyword>
<comment type="caution">
    <text evidence="3">The sequence shown here is derived from an EMBL/GenBank/DDBJ whole genome shotgun (WGS) entry which is preliminary data.</text>
</comment>
<dbReference type="Proteomes" id="UP000758603">
    <property type="component" value="Unassembled WGS sequence"/>
</dbReference>
<evidence type="ECO:0000256" key="2">
    <source>
        <dbReference type="SAM" id="Phobius"/>
    </source>
</evidence>
<keyword evidence="2" id="KW-0472">Membrane</keyword>
<name>A0A9P8RFM9_9PEZI</name>
<reference evidence="3" key="1">
    <citation type="journal article" date="2021" name="Nat. Commun.">
        <title>Genetic determinants of endophytism in the Arabidopsis root mycobiome.</title>
        <authorList>
            <person name="Mesny F."/>
            <person name="Miyauchi S."/>
            <person name="Thiergart T."/>
            <person name="Pickel B."/>
            <person name="Atanasova L."/>
            <person name="Karlsson M."/>
            <person name="Huettel B."/>
            <person name="Barry K.W."/>
            <person name="Haridas S."/>
            <person name="Chen C."/>
            <person name="Bauer D."/>
            <person name="Andreopoulos W."/>
            <person name="Pangilinan J."/>
            <person name="LaButti K."/>
            <person name="Riley R."/>
            <person name="Lipzen A."/>
            <person name="Clum A."/>
            <person name="Drula E."/>
            <person name="Henrissat B."/>
            <person name="Kohler A."/>
            <person name="Grigoriev I.V."/>
            <person name="Martin F.M."/>
            <person name="Hacquard S."/>
        </authorList>
    </citation>
    <scope>NUCLEOTIDE SEQUENCE</scope>
    <source>
        <strain evidence="3">MPI-SDFR-AT-0073</strain>
    </source>
</reference>
<dbReference type="AlphaFoldDB" id="A0A9P8RFM9"/>
<gene>
    <name evidence="3" type="ORF">BKA67DRAFT_664844</name>
</gene>
<accession>A0A9P8RFM9</accession>
<feature type="region of interest" description="Disordered" evidence="1">
    <location>
        <begin position="152"/>
        <end position="174"/>
    </location>
</feature>
<sequence>MTTTMKDTAGDAWWHHQYEKAGTFAGWATFVAAVLGGAWAIFLFYKKAKEIEEAIPQVHRVLLAPRSSQSSWPPRSSRSSRSSWSPWSPRSLRSSGPLWSLVPVPLHSRPEYRVDPSSSLTDSFFSSFSPFSSSSSYYYSFNLRPPLSPPAPIPSDCNAYLGQGAAAEAEEDEE</sequence>
<organism evidence="3 4">
    <name type="scientific">Truncatella angustata</name>
    <dbReference type="NCBI Taxonomy" id="152316"/>
    <lineage>
        <taxon>Eukaryota</taxon>
        <taxon>Fungi</taxon>
        <taxon>Dikarya</taxon>
        <taxon>Ascomycota</taxon>
        <taxon>Pezizomycotina</taxon>
        <taxon>Sordariomycetes</taxon>
        <taxon>Xylariomycetidae</taxon>
        <taxon>Amphisphaeriales</taxon>
        <taxon>Sporocadaceae</taxon>
        <taxon>Truncatella</taxon>
    </lineage>
</organism>
<proteinExistence type="predicted"/>
<keyword evidence="2" id="KW-1133">Transmembrane helix</keyword>
<dbReference type="GeneID" id="70137349"/>